<comment type="caution">
    <text evidence="2">The sequence shown here is derived from an EMBL/GenBank/DDBJ whole genome shotgun (WGS) entry which is preliminary data.</text>
</comment>
<dbReference type="CDD" id="cd04301">
    <property type="entry name" value="NAT_SF"/>
    <property type="match status" value="1"/>
</dbReference>
<dbReference type="InterPro" id="IPR000182">
    <property type="entry name" value="GNAT_dom"/>
</dbReference>
<name>A0A927MY41_9ACTN</name>
<dbReference type="PROSITE" id="PS51186">
    <property type="entry name" value="GNAT"/>
    <property type="match status" value="1"/>
</dbReference>
<gene>
    <name evidence="2" type="ORF">HEB94_003701</name>
</gene>
<evidence type="ECO:0000313" key="3">
    <source>
        <dbReference type="Proteomes" id="UP000638648"/>
    </source>
</evidence>
<organism evidence="2 3">
    <name type="scientific">Actinopolymorpha pittospori</name>
    <dbReference type="NCBI Taxonomy" id="648752"/>
    <lineage>
        <taxon>Bacteria</taxon>
        <taxon>Bacillati</taxon>
        <taxon>Actinomycetota</taxon>
        <taxon>Actinomycetes</taxon>
        <taxon>Propionibacteriales</taxon>
        <taxon>Actinopolymorphaceae</taxon>
        <taxon>Actinopolymorpha</taxon>
    </lineage>
</organism>
<dbReference type="Gene3D" id="3.40.630.30">
    <property type="match status" value="1"/>
</dbReference>
<feature type="domain" description="N-acetyltransferase" evidence="1">
    <location>
        <begin position="143"/>
        <end position="301"/>
    </location>
</feature>
<protein>
    <submittedName>
        <fullName evidence="2">GNAT family acetyltransferase</fullName>
    </submittedName>
</protein>
<accession>A0A927MY41</accession>
<dbReference type="SUPFAM" id="SSF55729">
    <property type="entry name" value="Acyl-CoA N-acyltransferases (Nat)"/>
    <property type="match status" value="1"/>
</dbReference>
<evidence type="ECO:0000259" key="1">
    <source>
        <dbReference type="PROSITE" id="PS51186"/>
    </source>
</evidence>
<dbReference type="EMBL" id="JADBEM010000001">
    <property type="protein sequence ID" value="MBE1606853.1"/>
    <property type="molecule type" value="Genomic_DNA"/>
</dbReference>
<dbReference type="InterPro" id="IPR016181">
    <property type="entry name" value="Acyl_CoA_acyltransferase"/>
</dbReference>
<keyword evidence="3" id="KW-1185">Reference proteome</keyword>
<sequence length="301" mass="32315">MRTEITDDPEAFWSLAREFLFADPVLHGVLITNVDLRRSGAVTDPAPATYLAVRADSGAVVGAAMRTPPQAIWLSAMPTHAVEAATRALLDSCPDASGVTGVDPGAALFAKEWERRTGAVAHPRLRERIHRLDAVTPPRPVPGHWRPARPADRDLLIEWTGGFEVDAAVSPTAHPTSGETTEAAAEKERARYGVRVDLRVSEGRAWLWEDDGPASYVGATRRHGGIVRIAPVYTPRGRRGNGYASALVAAVSQAALDAGARACSLFTDLANPTSNKIYAAVGYRPVRDVTVYDFVPTGPRP</sequence>
<proteinExistence type="predicted"/>
<evidence type="ECO:0000313" key="2">
    <source>
        <dbReference type="EMBL" id="MBE1606853.1"/>
    </source>
</evidence>
<dbReference type="AlphaFoldDB" id="A0A927MY41"/>
<dbReference type="RefSeq" id="WP_192750905.1">
    <property type="nucleotide sequence ID" value="NZ_BAABJL010000109.1"/>
</dbReference>
<dbReference type="Proteomes" id="UP000638648">
    <property type="component" value="Unassembled WGS sequence"/>
</dbReference>
<dbReference type="Pfam" id="PF00583">
    <property type="entry name" value="Acetyltransf_1"/>
    <property type="match status" value="1"/>
</dbReference>
<dbReference type="GO" id="GO:0016747">
    <property type="term" value="F:acyltransferase activity, transferring groups other than amino-acyl groups"/>
    <property type="evidence" value="ECO:0007669"/>
    <property type="project" value="InterPro"/>
</dbReference>
<reference evidence="2" key="1">
    <citation type="submission" date="2020-10" db="EMBL/GenBank/DDBJ databases">
        <title>Sequencing the genomes of 1000 actinobacteria strains.</title>
        <authorList>
            <person name="Klenk H.-P."/>
        </authorList>
    </citation>
    <scope>NUCLEOTIDE SEQUENCE</scope>
    <source>
        <strain evidence="2">DSM 45354</strain>
    </source>
</reference>